<proteinExistence type="inferred from homology"/>
<sequence length="66" mass="7288">MDISPLRHVNQAIDLRTTGALETTFKNIKTNVECLAEELISAAKGSSNSYAINKKDQIERVAKANR</sequence>
<comment type="caution">
    <text evidence="5">The sequence shown here is derived from an EMBL/GenBank/DDBJ whole genome shotgun (WGS) entry which is preliminary data.</text>
</comment>
<dbReference type="SUPFAM" id="SSF47973">
    <property type="entry name" value="Ribosomal protein S7"/>
    <property type="match status" value="1"/>
</dbReference>
<dbReference type="AlphaFoldDB" id="A0A6A6M628"/>
<dbReference type="InterPro" id="IPR000235">
    <property type="entry name" value="Ribosomal_uS7"/>
</dbReference>
<organism evidence="5 6">
    <name type="scientific">Hevea brasiliensis</name>
    <name type="common">Para rubber tree</name>
    <name type="synonym">Siphonia brasiliensis</name>
    <dbReference type="NCBI Taxonomy" id="3981"/>
    <lineage>
        <taxon>Eukaryota</taxon>
        <taxon>Viridiplantae</taxon>
        <taxon>Streptophyta</taxon>
        <taxon>Embryophyta</taxon>
        <taxon>Tracheophyta</taxon>
        <taxon>Spermatophyta</taxon>
        <taxon>Magnoliopsida</taxon>
        <taxon>eudicotyledons</taxon>
        <taxon>Gunneridae</taxon>
        <taxon>Pentapetalae</taxon>
        <taxon>rosids</taxon>
        <taxon>fabids</taxon>
        <taxon>Malpighiales</taxon>
        <taxon>Euphorbiaceae</taxon>
        <taxon>Crotonoideae</taxon>
        <taxon>Micrandreae</taxon>
        <taxon>Hevea</taxon>
    </lineage>
</organism>
<dbReference type="GO" id="GO:0006412">
    <property type="term" value="P:translation"/>
    <property type="evidence" value="ECO:0007669"/>
    <property type="project" value="InterPro"/>
</dbReference>
<feature type="domain" description="Small ribosomal subunit protein uS7" evidence="4">
    <location>
        <begin position="1"/>
        <end position="66"/>
    </location>
</feature>
<gene>
    <name evidence="5" type="ORF">GH714_031143</name>
</gene>
<evidence type="ECO:0000256" key="3">
    <source>
        <dbReference type="ARBA" id="ARBA00023274"/>
    </source>
</evidence>
<protein>
    <recommendedName>
        <fullName evidence="4">Small ribosomal subunit protein uS7 domain-containing protein</fullName>
    </recommendedName>
</protein>
<comment type="similarity">
    <text evidence="1">Belongs to the universal ribosomal protein uS7 family.</text>
</comment>
<evidence type="ECO:0000259" key="4">
    <source>
        <dbReference type="Pfam" id="PF00177"/>
    </source>
</evidence>
<keyword evidence="6" id="KW-1185">Reference proteome</keyword>
<dbReference type="Proteomes" id="UP000467840">
    <property type="component" value="Chromosome 9"/>
</dbReference>
<evidence type="ECO:0000256" key="2">
    <source>
        <dbReference type="ARBA" id="ARBA00022980"/>
    </source>
</evidence>
<keyword evidence="3" id="KW-0687">Ribonucleoprotein</keyword>
<dbReference type="EMBL" id="JAAGAX010000008">
    <property type="protein sequence ID" value="KAF2307716.1"/>
    <property type="molecule type" value="Genomic_DNA"/>
</dbReference>
<dbReference type="Gene3D" id="1.10.455.10">
    <property type="entry name" value="Ribosomal protein S7 domain"/>
    <property type="match status" value="1"/>
</dbReference>
<dbReference type="GO" id="GO:0005840">
    <property type="term" value="C:ribosome"/>
    <property type="evidence" value="ECO:0007669"/>
    <property type="project" value="UniProtKB-KW"/>
</dbReference>
<evidence type="ECO:0000256" key="1">
    <source>
        <dbReference type="ARBA" id="ARBA00007151"/>
    </source>
</evidence>
<name>A0A6A6M628_HEVBR</name>
<dbReference type="GO" id="GO:1990904">
    <property type="term" value="C:ribonucleoprotein complex"/>
    <property type="evidence" value="ECO:0007669"/>
    <property type="project" value="UniProtKB-KW"/>
</dbReference>
<evidence type="ECO:0000313" key="6">
    <source>
        <dbReference type="Proteomes" id="UP000467840"/>
    </source>
</evidence>
<accession>A0A6A6M628</accession>
<dbReference type="Pfam" id="PF00177">
    <property type="entry name" value="Ribosomal_S7"/>
    <property type="match status" value="1"/>
</dbReference>
<dbReference type="InterPro" id="IPR036823">
    <property type="entry name" value="Ribosomal_uS7_dom_sf"/>
</dbReference>
<evidence type="ECO:0000313" key="5">
    <source>
        <dbReference type="EMBL" id="KAF2307716.1"/>
    </source>
</evidence>
<dbReference type="InterPro" id="IPR023798">
    <property type="entry name" value="Ribosomal_uS7_dom"/>
</dbReference>
<keyword evidence="2" id="KW-0689">Ribosomal protein</keyword>
<dbReference type="PANTHER" id="PTHR11205">
    <property type="entry name" value="RIBOSOMAL PROTEIN S7"/>
    <property type="match status" value="1"/>
</dbReference>
<reference evidence="5 6" key="1">
    <citation type="journal article" date="2020" name="Mol. Plant">
        <title>The Chromosome-Based Rubber Tree Genome Provides New Insights into Spurge Genome Evolution and Rubber Biosynthesis.</title>
        <authorList>
            <person name="Liu J."/>
            <person name="Shi C."/>
            <person name="Shi C.C."/>
            <person name="Li W."/>
            <person name="Zhang Q.J."/>
            <person name="Zhang Y."/>
            <person name="Li K."/>
            <person name="Lu H.F."/>
            <person name="Shi C."/>
            <person name="Zhu S.T."/>
            <person name="Xiao Z.Y."/>
            <person name="Nan H."/>
            <person name="Yue Y."/>
            <person name="Zhu X.G."/>
            <person name="Wu Y."/>
            <person name="Hong X.N."/>
            <person name="Fan G.Y."/>
            <person name="Tong Y."/>
            <person name="Zhang D."/>
            <person name="Mao C.L."/>
            <person name="Liu Y.L."/>
            <person name="Hao S.J."/>
            <person name="Liu W.Q."/>
            <person name="Lv M.Q."/>
            <person name="Zhang H.B."/>
            <person name="Liu Y."/>
            <person name="Hu-Tang G.R."/>
            <person name="Wang J.P."/>
            <person name="Wang J.H."/>
            <person name="Sun Y.H."/>
            <person name="Ni S.B."/>
            <person name="Chen W.B."/>
            <person name="Zhang X.C."/>
            <person name="Jiao Y.N."/>
            <person name="Eichler E.E."/>
            <person name="Li G.H."/>
            <person name="Liu X."/>
            <person name="Gao L.Z."/>
        </authorList>
    </citation>
    <scope>NUCLEOTIDE SEQUENCE [LARGE SCALE GENOMIC DNA]</scope>
    <source>
        <strain evidence="6">cv. GT1</strain>
        <tissue evidence="5">Leaf</tissue>
    </source>
</reference>